<dbReference type="Proteomes" id="UP001163624">
    <property type="component" value="Chromosome"/>
</dbReference>
<evidence type="ECO:0000313" key="2">
    <source>
        <dbReference type="EMBL" id="WAI48402.1"/>
    </source>
</evidence>
<evidence type="ECO:0000256" key="1">
    <source>
        <dbReference type="SAM" id="Phobius"/>
    </source>
</evidence>
<keyword evidence="1" id="KW-0472">Membrane</keyword>
<keyword evidence="1" id="KW-0812">Transmembrane</keyword>
<feature type="transmembrane region" description="Helical" evidence="1">
    <location>
        <begin position="104"/>
        <end position="121"/>
    </location>
</feature>
<accession>A0ABY6ZTW6</accession>
<sequence>MRLRFDSRCAIFALLWFAVLAWLATAGAHLGWLRGLGGDVLAVIWLYCLLRAALDAPAHRLAGTALACGLVIELAQFLAATLHWQVGNRVLRVVLGATPDWLDVLAYFIGFALILATRWMHQSLRARSRSRQLKP</sequence>
<feature type="transmembrane region" description="Helical" evidence="1">
    <location>
        <begin position="36"/>
        <end position="54"/>
    </location>
</feature>
<protein>
    <submittedName>
        <fullName evidence="2">DUF2809 domain-containing protein</fullName>
    </submittedName>
</protein>
<evidence type="ECO:0000313" key="3">
    <source>
        <dbReference type="Proteomes" id="UP001163624"/>
    </source>
</evidence>
<dbReference type="Pfam" id="PF10990">
    <property type="entry name" value="DUF2809"/>
    <property type="match status" value="1"/>
</dbReference>
<name>A0ABY6ZTW6_9PSED</name>
<dbReference type="InterPro" id="IPR021257">
    <property type="entry name" value="DUF2809"/>
</dbReference>
<dbReference type="EMBL" id="CP113432">
    <property type="protein sequence ID" value="WAI48402.1"/>
    <property type="molecule type" value="Genomic_DNA"/>
</dbReference>
<feature type="transmembrane region" description="Helical" evidence="1">
    <location>
        <begin position="61"/>
        <end position="84"/>
    </location>
</feature>
<reference evidence="2" key="1">
    <citation type="submission" date="2022-11" db="EMBL/GenBank/DDBJ databases">
        <title>Pseudomonas triclosanedens sp. nov., a triclosan degrader isolated from activated sludge.</title>
        <authorList>
            <person name="Yin Y."/>
            <person name="Lu Z."/>
        </authorList>
    </citation>
    <scope>NUCLEOTIDE SEQUENCE</scope>
    <source>
        <strain evidence="2">ZM23</strain>
    </source>
</reference>
<proteinExistence type="predicted"/>
<organism evidence="2 3">
    <name type="scientific">Pseudomonas triclosanedens</name>
    <dbReference type="NCBI Taxonomy" id="2961893"/>
    <lineage>
        <taxon>Bacteria</taxon>
        <taxon>Pseudomonadati</taxon>
        <taxon>Pseudomonadota</taxon>
        <taxon>Gammaproteobacteria</taxon>
        <taxon>Pseudomonadales</taxon>
        <taxon>Pseudomonadaceae</taxon>
        <taxon>Pseudomonas</taxon>
    </lineage>
</organism>
<dbReference type="RefSeq" id="WP_254470638.1">
    <property type="nucleotide sequence ID" value="NZ_CP113432.1"/>
</dbReference>
<keyword evidence="3" id="KW-1185">Reference proteome</keyword>
<gene>
    <name evidence="2" type="ORF">OU419_21970</name>
</gene>
<keyword evidence="1" id="KW-1133">Transmembrane helix</keyword>